<proteinExistence type="predicted"/>
<feature type="transmembrane region" description="Helical" evidence="1">
    <location>
        <begin position="118"/>
        <end position="136"/>
    </location>
</feature>
<protein>
    <submittedName>
        <fullName evidence="2">Uncharacterized protein</fullName>
    </submittedName>
</protein>
<keyword evidence="1" id="KW-1133">Transmembrane helix</keyword>
<dbReference type="EMBL" id="JBHSQV010000174">
    <property type="protein sequence ID" value="MFC5988023.1"/>
    <property type="molecule type" value="Genomic_DNA"/>
</dbReference>
<keyword evidence="3" id="KW-1185">Reference proteome</keyword>
<name>A0ABW1ISC8_9BACL</name>
<reference evidence="3" key="1">
    <citation type="journal article" date="2019" name="Int. J. Syst. Evol. Microbiol.">
        <title>The Global Catalogue of Microorganisms (GCM) 10K type strain sequencing project: providing services to taxonomists for standard genome sequencing and annotation.</title>
        <authorList>
            <consortium name="The Broad Institute Genomics Platform"/>
            <consortium name="The Broad Institute Genome Sequencing Center for Infectious Disease"/>
            <person name="Wu L."/>
            <person name="Ma J."/>
        </authorList>
    </citation>
    <scope>NUCLEOTIDE SEQUENCE [LARGE SCALE GENOMIC DNA]</scope>
    <source>
        <strain evidence="3">CCM 8749</strain>
    </source>
</reference>
<feature type="transmembrane region" description="Helical" evidence="1">
    <location>
        <begin position="142"/>
        <end position="162"/>
    </location>
</feature>
<organism evidence="2 3">
    <name type="scientific">Marinicrinis lubricantis</name>
    <dbReference type="NCBI Taxonomy" id="2086470"/>
    <lineage>
        <taxon>Bacteria</taxon>
        <taxon>Bacillati</taxon>
        <taxon>Bacillota</taxon>
        <taxon>Bacilli</taxon>
        <taxon>Bacillales</taxon>
        <taxon>Paenibacillaceae</taxon>
    </lineage>
</organism>
<evidence type="ECO:0000313" key="3">
    <source>
        <dbReference type="Proteomes" id="UP001596250"/>
    </source>
</evidence>
<gene>
    <name evidence="2" type="ORF">ACFPXP_16595</name>
</gene>
<dbReference type="Proteomes" id="UP001596250">
    <property type="component" value="Unassembled WGS sequence"/>
</dbReference>
<evidence type="ECO:0000256" key="1">
    <source>
        <dbReference type="SAM" id="Phobius"/>
    </source>
</evidence>
<accession>A0ABW1ISC8</accession>
<evidence type="ECO:0000313" key="2">
    <source>
        <dbReference type="EMBL" id="MFC5988023.1"/>
    </source>
</evidence>
<keyword evidence="1" id="KW-0472">Membrane</keyword>
<sequence length="188" mass="20699">MLVLLDLRIQSLDVLPDVIGYGLMWSAIHILGQYRTAYNKAWPYAAILTFLAVPELIVPPNQSTSAFVPSSESILQLAFTSLMLLLMMLLMHQFFTALSQHASDSGANDFAAETHSRLTLLWVLSAGSLFLFPFMINIESSLVTYFYFSASIFGIIALLLLIGTCRRAPSKIQDQASVSDDPTSEGNS</sequence>
<keyword evidence="1" id="KW-0812">Transmembrane</keyword>
<feature type="transmembrane region" description="Helical" evidence="1">
    <location>
        <begin position="78"/>
        <end position="98"/>
    </location>
</feature>
<feature type="transmembrane region" description="Helical" evidence="1">
    <location>
        <begin position="41"/>
        <end position="58"/>
    </location>
</feature>
<feature type="transmembrane region" description="Helical" evidence="1">
    <location>
        <begin position="14"/>
        <end position="34"/>
    </location>
</feature>
<comment type="caution">
    <text evidence="2">The sequence shown here is derived from an EMBL/GenBank/DDBJ whole genome shotgun (WGS) entry which is preliminary data.</text>
</comment>
<dbReference type="RefSeq" id="WP_379895461.1">
    <property type="nucleotide sequence ID" value="NZ_CBCSCT010000025.1"/>
</dbReference>